<accession>A0ABT9Z221</accession>
<dbReference type="Proteomes" id="UP001232245">
    <property type="component" value="Unassembled WGS sequence"/>
</dbReference>
<keyword evidence="2" id="KW-1185">Reference proteome</keyword>
<reference evidence="1 2" key="1">
    <citation type="submission" date="2023-07" db="EMBL/GenBank/DDBJ databases">
        <title>Genomic Encyclopedia of Type Strains, Phase IV (KMG-IV): sequencing the most valuable type-strain genomes for metagenomic binning, comparative biology and taxonomic classification.</title>
        <authorList>
            <person name="Goeker M."/>
        </authorList>
    </citation>
    <scope>NUCLEOTIDE SEQUENCE [LARGE SCALE GENOMIC DNA]</scope>
    <source>
        <strain evidence="1 2">DSM 17723</strain>
    </source>
</reference>
<evidence type="ECO:0000313" key="2">
    <source>
        <dbReference type="Proteomes" id="UP001232245"/>
    </source>
</evidence>
<evidence type="ECO:0000313" key="1">
    <source>
        <dbReference type="EMBL" id="MDQ0225921.1"/>
    </source>
</evidence>
<protein>
    <recommendedName>
        <fullName evidence="3">SMI1/KNR4 family protein</fullName>
    </recommendedName>
</protein>
<name>A0ABT9Z221_9BACI</name>
<gene>
    <name evidence="1" type="ORF">J2S02_002265</name>
</gene>
<dbReference type="EMBL" id="JAUSTZ010000003">
    <property type="protein sequence ID" value="MDQ0225921.1"/>
    <property type="molecule type" value="Genomic_DNA"/>
</dbReference>
<comment type="caution">
    <text evidence="1">The sequence shown here is derived from an EMBL/GenBank/DDBJ whole genome shotgun (WGS) entry which is preliminary data.</text>
</comment>
<evidence type="ECO:0008006" key="3">
    <source>
        <dbReference type="Google" id="ProtNLM"/>
    </source>
</evidence>
<proteinExistence type="predicted"/>
<organism evidence="1 2">
    <name type="scientific">Metabacillus niabensis</name>
    <dbReference type="NCBI Taxonomy" id="324854"/>
    <lineage>
        <taxon>Bacteria</taxon>
        <taxon>Bacillati</taxon>
        <taxon>Bacillota</taxon>
        <taxon>Bacilli</taxon>
        <taxon>Bacillales</taxon>
        <taxon>Bacillaceae</taxon>
        <taxon>Metabacillus</taxon>
    </lineage>
</organism>
<sequence length="220" mass="25402">MQNIKFASNQQKAEIKRNLEFINIVTEKIKEYVNLELFSFEQLEEAQIGYLITPDGHSLITDEVDSWDTNWIVIGYETMCGDPLIIELNEKGYPVSTLIHGIGSWNGGNFLADSLENFLAIMKEINCFLTEKQVREGNQTIIMKELIALINVIVEHNRFTDFDIWKSLLSPLFMLAEEYEIALESNIAELKKQGKRISEIATQLKIQPKDVYMYMKKISQ</sequence>
<dbReference type="RefSeq" id="WP_174881165.1">
    <property type="nucleotide sequence ID" value="NZ_CADEPK010000321.1"/>
</dbReference>